<organism evidence="1 2">
    <name type="scientific">Algoriphagus lacus</name>
    <dbReference type="NCBI Taxonomy" id="2056311"/>
    <lineage>
        <taxon>Bacteria</taxon>
        <taxon>Pseudomonadati</taxon>
        <taxon>Bacteroidota</taxon>
        <taxon>Cytophagia</taxon>
        <taxon>Cytophagales</taxon>
        <taxon>Cyclobacteriaceae</taxon>
        <taxon>Algoriphagus</taxon>
    </lineage>
</organism>
<dbReference type="Gene3D" id="2.60.120.10">
    <property type="entry name" value="Jelly Rolls"/>
    <property type="match status" value="1"/>
</dbReference>
<dbReference type="EMBL" id="QXML01000010">
    <property type="protein sequence ID" value="RIW13109.1"/>
    <property type="molecule type" value="Genomic_DNA"/>
</dbReference>
<dbReference type="InterPro" id="IPR014710">
    <property type="entry name" value="RmlC-like_jellyroll"/>
</dbReference>
<proteinExistence type="predicted"/>
<name>A0A418PMU1_9BACT</name>
<evidence type="ECO:0000313" key="1">
    <source>
        <dbReference type="EMBL" id="RIW13109.1"/>
    </source>
</evidence>
<dbReference type="RefSeq" id="WP_119479062.1">
    <property type="nucleotide sequence ID" value="NZ_QXML01000010.1"/>
</dbReference>
<dbReference type="SUPFAM" id="SSF51206">
    <property type="entry name" value="cAMP-binding domain-like"/>
    <property type="match status" value="1"/>
</dbReference>
<dbReference type="InterPro" id="IPR018490">
    <property type="entry name" value="cNMP-bd_dom_sf"/>
</dbReference>
<gene>
    <name evidence="1" type="ORF">D0X99_17000</name>
</gene>
<dbReference type="Proteomes" id="UP000283522">
    <property type="component" value="Unassembled WGS sequence"/>
</dbReference>
<sequence length="200" mass="23333">MEILIKKMKQDYDSLHPVSEELYHLLSRHLIVRRYRKGDVIKPVYQEERASRYICRGHVGVYFEQSQGLALGYVGRETDTVFDMVSYSGELKSNIEIRAISEVVILEFPKENEQLVVKRYPDFAQLGILINHRIQERMSQQMTILRSPMLEGYPKFCQLFPGIEDLLHYQDWADLFATSTRTVGRVFTELAKGNHEQSST</sequence>
<evidence type="ECO:0000313" key="2">
    <source>
        <dbReference type="Proteomes" id="UP000283522"/>
    </source>
</evidence>
<dbReference type="InterPro" id="IPR000595">
    <property type="entry name" value="cNMP-bd_dom"/>
</dbReference>
<accession>A0A418PMU1</accession>
<dbReference type="OrthoDB" id="823735at2"/>
<dbReference type="CDD" id="cd00038">
    <property type="entry name" value="CAP_ED"/>
    <property type="match status" value="1"/>
</dbReference>
<dbReference type="AlphaFoldDB" id="A0A418PMU1"/>
<protein>
    <submittedName>
        <fullName evidence="1">Crp/Fnr family transcriptional regulator</fullName>
    </submittedName>
</protein>
<reference evidence="1 2" key="1">
    <citation type="submission" date="2018-09" db="EMBL/GenBank/DDBJ databases">
        <authorList>
            <person name="Wang X."/>
            <person name="Du Z."/>
        </authorList>
    </citation>
    <scope>NUCLEOTIDE SEQUENCE [LARGE SCALE GENOMIC DNA]</scope>
    <source>
        <strain evidence="1 2">N3</strain>
    </source>
</reference>
<keyword evidence="2" id="KW-1185">Reference proteome</keyword>
<comment type="caution">
    <text evidence="1">The sequence shown here is derived from an EMBL/GenBank/DDBJ whole genome shotgun (WGS) entry which is preliminary data.</text>
</comment>